<feature type="domain" description="Domain of unknown function with conserved HDNR motif" evidence="1">
    <location>
        <begin position="6"/>
        <end position="150"/>
    </location>
</feature>
<evidence type="ECO:0000313" key="2">
    <source>
        <dbReference type="Ensembl" id="ENSCINP00000024574.2"/>
    </source>
</evidence>
<dbReference type="InterPro" id="IPR029369">
    <property type="entry name" value="HDNR"/>
</dbReference>
<dbReference type="Ensembl" id="ENSCINT00000024820.2">
    <property type="protein sequence ID" value="ENSCINP00000024574.2"/>
    <property type="gene ID" value="ENSCING00000013365.2"/>
</dbReference>
<evidence type="ECO:0000259" key="1">
    <source>
        <dbReference type="Pfam" id="PF15115"/>
    </source>
</evidence>
<sequence length="219" mass="25332">DMSVSDIVGTWYPSGYYGHFRSRTRNDILQDYRHAASPTPPSKFYNRVRKSPNKHLFSNHDNRHSFPTDASYFDTGLGRRKANRSVTAFNPELIAWMPHKDEIAKAGSVVSLYRVDFQEGDKKECIPQRLSPRIRKRMATMETVDAKLKWITDYKRQYSHGQPNPRINTDFCTGRLPTSMPAYSDHTRKRTKSAPMRYSVGDCLVWNAGAPKVQPLYRK</sequence>
<dbReference type="PANTHER" id="PTHR35539">
    <property type="entry name" value="CDNA SEQUENCE BC048562"/>
    <property type="match status" value="1"/>
</dbReference>
<dbReference type="OMA" id="NDFICEY"/>
<dbReference type="HOGENOM" id="CLU_089439_0_0_1"/>
<reference evidence="3" key="1">
    <citation type="journal article" date="2002" name="Science">
        <title>The draft genome of Ciona intestinalis: insights into chordate and vertebrate origins.</title>
        <authorList>
            <person name="Dehal P."/>
            <person name="Satou Y."/>
            <person name="Campbell R.K."/>
            <person name="Chapman J."/>
            <person name="Degnan B."/>
            <person name="De Tomaso A."/>
            <person name="Davidson B."/>
            <person name="Di Gregorio A."/>
            <person name="Gelpke M."/>
            <person name="Goodstein D.M."/>
            <person name="Harafuji N."/>
            <person name="Hastings K.E."/>
            <person name="Ho I."/>
            <person name="Hotta K."/>
            <person name="Huang W."/>
            <person name="Kawashima T."/>
            <person name="Lemaire P."/>
            <person name="Martinez D."/>
            <person name="Meinertzhagen I.A."/>
            <person name="Necula S."/>
            <person name="Nonaka M."/>
            <person name="Putnam N."/>
            <person name="Rash S."/>
            <person name="Saiga H."/>
            <person name="Satake M."/>
            <person name="Terry A."/>
            <person name="Yamada L."/>
            <person name="Wang H.G."/>
            <person name="Awazu S."/>
            <person name="Azumi K."/>
            <person name="Boore J."/>
            <person name="Branno M."/>
            <person name="Chin-Bow S."/>
            <person name="DeSantis R."/>
            <person name="Doyle S."/>
            <person name="Francino P."/>
            <person name="Keys D.N."/>
            <person name="Haga S."/>
            <person name="Hayashi H."/>
            <person name="Hino K."/>
            <person name="Imai K.S."/>
            <person name="Inaba K."/>
            <person name="Kano S."/>
            <person name="Kobayashi K."/>
            <person name="Kobayashi M."/>
            <person name="Lee B.I."/>
            <person name="Makabe K.W."/>
            <person name="Manohar C."/>
            <person name="Matassi G."/>
            <person name="Medina M."/>
            <person name="Mochizuki Y."/>
            <person name="Mount S."/>
            <person name="Morishita T."/>
            <person name="Miura S."/>
            <person name="Nakayama A."/>
            <person name="Nishizaka S."/>
            <person name="Nomoto H."/>
            <person name="Ohta F."/>
            <person name="Oishi K."/>
            <person name="Rigoutsos I."/>
            <person name="Sano M."/>
            <person name="Sasaki A."/>
            <person name="Sasakura Y."/>
            <person name="Shoguchi E."/>
            <person name="Shin-i T."/>
            <person name="Spagnuolo A."/>
            <person name="Stainier D."/>
            <person name="Suzuki M.M."/>
            <person name="Tassy O."/>
            <person name="Takatori N."/>
            <person name="Tokuoka M."/>
            <person name="Yagi K."/>
            <person name="Yoshizaki F."/>
            <person name="Wada S."/>
            <person name="Zhang C."/>
            <person name="Hyatt P.D."/>
            <person name="Larimer F."/>
            <person name="Detter C."/>
            <person name="Doggett N."/>
            <person name="Glavina T."/>
            <person name="Hawkins T."/>
            <person name="Richardson P."/>
            <person name="Lucas S."/>
            <person name="Kohara Y."/>
            <person name="Levine M."/>
            <person name="Satoh N."/>
            <person name="Rokhsar D.S."/>
        </authorList>
    </citation>
    <scope>NUCLEOTIDE SEQUENCE [LARGE SCALE GENOMIC DNA]</scope>
</reference>
<dbReference type="Proteomes" id="UP000008144">
    <property type="component" value="Unassembled WGS sequence"/>
</dbReference>
<accession>F6YE85</accession>
<dbReference type="InParanoid" id="F6YE85"/>
<keyword evidence="3" id="KW-1185">Reference proteome</keyword>
<reference evidence="2" key="2">
    <citation type="submission" date="2025-08" db="UniProtKB">
        <authorList>
            <consortium name="Ensembl"/>
        </authorList>
    </citation>
    <scope>IDENTIFICATION</scope>
</reference>
<gene>
    <name evidence="2" type="primary">LOC100175394</name>
</gene>
<dbReference type="PANTHER" id="PTHR35539:SF1">
    <property type="entry name" value="CDNA SEQUENCE BC048562"/>
    <property type="match status" value="1"/>
</dbReference>
<name>F6YE85_CIOIN</name>
<protein>
    <submittedName>
        <fullName evidence="2">Protein rolling stone-like</fullName>
    </submittedName>
</protein>
<organism evidence="2 3">
    <name type="scientific">Ciona intestinalis</name>
    <name type="common">Transparent sea squirt</name>
    <name type="synonym">Ascidia intestinalis</name>
    <dbReference type="NCBI Taxonomy" id="7719"/>
    <lineage>
        <taxon>Eukaryota</taxon>
        <taxon>Metazoa</taxon>
        <taxon>Chordata</taxon>
        <taxon>Tunicata</taxon>
        <taxon>Ascidiacea</taxon>
        <taxon>Phlebobranchia</taxon>
        <taxon>Cionidae</taxon>
        <taxon>Ciona</taxon>
    </lineage>
</organism>
<proteinExistence type="predicted"/>
<dbReference type="GeneTree" id="ENSGT00390000002177"/>
<reference evidence="2" key="3">
    <citation type="submission" date="2025-09" db="UniProtKB">
        <authorList>
            <consortium name="Ensembl"/>
        </authorList>
    </citation>
    <scope>IDENTIFICATION</scope>
</reference>
<dbReference type="AlphaFoldDB" id="F6YE85"/>
<evidence type="ECO:0000313" key="3">
    <source>
        <dbReference type="Proteomes" id="UP000008144"/>
    </source>
</evidence>
<dbReference type="Pfam" id="PF15115">
    <property type="entry name" value="HDNR"/>
    <property type="match status" value="1"/>
</dbReference>